<accession>A0AAN6V419</accession>
<dbReference type="InterPro" id="IPR036249">
    <property type="entry name" value="Thioredoxin-like_sf"/>
</dbReference>
<proteinExistence type="predicted"/>
<dbReference type="InterPro" id="IPR012336">
    <property type="entry name" value="Thioredoxin-like_fold"/>
</dbReference>
<dbReference type="SUPFAM" id="SSF52833">
    <property type="entry name" value="Thioredoxin-like"/>
    <property type="match status" value="1"/>
</dbReference>
<dbReference type="GeneID" id="87820204"/>
<gene>
    <name evidence="2" type="ORF">C8A04DRAFT_36636</name>
</gene>
<dbReference type="CDD" id="cd02972">
    <property type="entry name" value="DsbA_family"/>
    <property type="match status" value="1"/>
</dbReference>
<dbReference type="Proteomes" id="UP001302676">
    <property type="component" value="Unassembled WGS sequence"/>
</dbReference>
<name>A0AAN6V419_9PEZI</name>
<dbReference type="Gene3D" id="3.40.30.10">
    <property type="entry name" value="Glutaredoxin"/>
    <property type="match status" value="1"/>
</dbReference>
<dbReference type="EMBL" id="MU853577">
    <property type="protein sequence ID" value="KAK4144387.1"/>
    <property type="molecule type" value="Genomic_DNA"/>
</dbReference>
<dbReference type="RefSeq" id="XP_062637758.1">
    <property type="nucleotide sequence ID" value="XM_062783591.1"/>
</dbReference>
<dbReference type="PANTHER" id="PTHR33875">
    <property type="entry name" value="OS09G0542200 PROTEIN"/>
    <property type="match status" value="1"/>
</dbReference>
<sequence>MAVPPKFAGHRLVFPSHQSNAQAPFEVPLHTLEFYIDYVCPYSAKLFKSLTSNVLPFLRTNPEYGNKVQLILRPQIQPWHPSSTLVHEAALAVQRILSDKAPDQFWNFAQRLFQDQAAYFDEAVVDETRNDTYRRLTKLAEETVAIDAGEVFKLLQISGKEKEEAARNAGNAVTADVKYIVKTARLTGVHVTPTVLFNGVVANEISSSWGPTEWLKYLQENIV</sequence>
<keyword evidence="3" id="KW-1185">Reference proteome</keyword>
<protein>
    <recommendedName>
        <fullName evidence="1">Thioredoxin-like fold domain-containing protein</fullName>
    </recommendedName>
</protein>
<organism evidence="2 3">
    <name type="scientific">Dichotomopilus funicola</name>
    <dbReference type="NCBI Taxonomy" id="1934379"/>
    <lineage>
        <taxon>Eukaryota</taxon>
        <taxon>Fungi</taxon>
        <taxon>Dikarya</taxon>
        <taxon>Ascomycota</taxon>
        <taxon>Pezizomycotina</taxon>
        <taxon>Sordariomycetes</taxon>
        <taxon>Sordariomycetidae</taxon>
        <taxon>Sordariales</taxon>
        <taxon>Chaetomiaceae</taxon>
        <taxon>Dichotomopilus</taxon>
    </lineage>
</organism>
<comment type="caution">
    <text evidence="2">The sequence shown here is derived from an EMBL/GenBank/DDBJ whole genome shotgun (WGS) entry which is preliminary data.</text>
</comment>
<feature type="domain" description="Thioredoxin-like fold" evidence="1">
    <location>
        <begin position="30"/>
        <end position="205"/>
    </location>
</feature>
<dbReference type="PANTHER" id="PTHR33875:SF2">
    <property type="entry name" value="ACR183CP"/>
    <property type="match status" value="1"/>
</dbReference>
<evidence type="ECO:0000313" key="2">
    <source>
        <dbReference type="EMBL" id="KAK4144387.1"/>
    </source>
</evidence>
<dbReference type="AlphaFoldDB" id="A0AAN6V419"/>
<dbReference type="Pfam" id="PF13462">
    <property type="entry name" value="Thioredoxin_4"/>
    <property type="match status" value="1"/>
</dbReference>
<evidence type="ECO:0000313" key="3">
    <source>
        <dbReference type="Proteomes" id="UP001302676"/>
    </source>
</evidence>
<reference evidence="2" key="2">
    <citation type="submission" date="2023-05" db="EMBL/GenBank/DDBJ databases">
        <authorList>
            <consortium name="Lawrence Berkeley National Laboratory"/>
            <person name="Steindorff A."/>
            <person name="Hensen N."/>
            <person name="Bonometti L."/>
            <person name="Westerberg I."/>
            <person name="Brannstrom I.O."/>
            <person name="Guillou S."/>
            <person name="Cros-Aarteil S."/>
            <person name="Calhoun S."/>
            <person name="Haridas S."/>
            <person name="Kuo A."/>
            <person name="Mondo S."/>
            <person name="Pangilinan J."/>
            <person name="Riley R."/>
            <person name="Labutti K."/>
            <person name="Andreopoulos B."/>
            <person name="Lipzen A."/>
            <person name="Chen C."/>
            <person name="Yanf M."/>
            <person name="Daum C."/>
            <person name="Ng V."/>
            <person name="Clum A."/>
            <person name="Ohm R."/>
            <person name="Martin F."/>
            <person name="Silar P."/>
            <person name="Natvig D."/>
            <person name="Lalanne C."/>
            <person name="Gautier V."/>
            <person name="Ament-Velasquez S.L."/>
            <person name="Kruys A."/>
            <person name="Hutchinson M.I."/>
            <person name="Powell A.J."/>
            <person name="Barry K."/>
            <person name="Miller A.N."/>
            <person name="Grigoriev I.V."/>
            <person name="Debuchy R."/>
            <person name="Gladieux P."/>
            <person name="Thoren M.H."/>
            <person name="Johannesson H."/>
        </authorList>
    </citation>
    <scope>NUCLEOTIDE SEQUENCE</scope>
    <source>
        <strain evidence="2">CBS 141.50</strain>
    </source>
</reference>
<evidence type="ECO:0000259" key="1">
    <source>
        <dbReference type="Pfam" id="PF13462"/>
    </source>
</evidence>
<reference evidence="2" key="1">
    <citation type="journal article" date="2023" name="Mol. Phylogenet. Evol.">
        <title>Genome-scale phylogeny and comparative genomics of the fungal order Sordariales.</title>
        <authorList>
            <person name="Hensen N."/>
            <person name="Bonometti L."/>
            <person name="Westerberg I."/>
            <person name="Brannstrom I.O."/>
            <person name="Guillou S."/>
            <person name="Cros-Aarteil S."/>
            <person name="Calhoun S."/>
            <person name="Haridas S."/>
            <person name="Kuo A."/>
            <person name="Mondo S."/>
            <person name="Pangilinan J."/>
            <person name="Riley R."/>
            <person name="LaButti K."/>
            <person name="Andreopoulos B."/>
            <person name="Lipzen A."/>
            <person name="Chen C."/>
            <person name="Yan M."/>
            <person name="Daum C."/>
            <person name="Ng V."/>
            <person name="Clum A."/>
            <person name="Steindorff A."/>
            <person name="Ohm R.A."/>
            <person name="Martin F."/>
            <person name="Silar P."/>
            <person name="Natvig D.O."/>
            <person name="Lalanne C."/>
            <person name="Gautier V."/>
            <person name="Ament-Velasquez S.L."/>
            <person name="Kruys A."/>
            <person name="Hutchinson M.I."/>
            <person name="Powell A.J."/>
            <person name="Barry K."/>
            <person name="Miller A.N."/>
            <person name="Grigoriev I.V."/>
            <person name="Debuchy R."/>
            <person name="Gladieux P."/>
            <person name="Hiltunen Thoren M."/>
            <person name="Johannesson H."/>
        </authorList>
    </citation>
    <scope>NUCLEOTIDE SEQUENCE</scope>
    <source>
        <strain evidence="2">CBS 141.50</strain>
    </source>
</reference>